<organism evidence="4 5">
    <name type="scientific">Blastococcus goldschmidtiae</name>
    <dbReference type="NCBI Taxonomy" id="3075546"/>
    <lineage>
        <taxon>Bacteria</taxon>
        <taxon>Bacillati</taxon>
        <taxon>Actinomycetota</taxon>
        <taxon>Actinomycetes</taxon>
        <taxon>Geodermatophilales</taxon>
        <taxon>Geodermatophilaceae</taxon>
        <taxon>Blastococcus</taxon>
    </lineage>
</organism>
<evidence type="ECO:0000259" key="3">
    <source>
        <dbReference type="Pfam" id="PF03315"/>
    </source>
</evidence>
<evidence type="ECO:0000256" key="1">
    <source>
        <dbReference type="ARBA" id="ARBA00004742"/>
    </source>
</evidence>
<dbReference type="InterPro" id="IPR005131">
    <property type="entry name" value="Ser_deHydtase_bsu"/>
</dbReference>
<evidence type="ECO:0000256" key="2">
    <source>
        <dbReference type="SAM" id="MobiDB-lite"/>
    </source>
</evidence>
<accession>A0ABU2KCU8</accession>
<dbReference type="EMBL" id="JAVREI010000018">
    <property type="protein sequence ID" value="MDT0278019.1"/>
    <property type="molecule type" value="Genomic_DNA"/>
</dbReference>
<evidence type="ECO:0000313" key="5">
    <source>
        <dbReference type="Proteomes" id="UP001183222"/>
    </source>
</evidence>
<comment type="pathway">
    <text evidence="1">Carbohydrate biosynthesis; gluconeogenesis.</text>
</comment>
<reference evidence="5" key="1">
    <citation type="submission" date="2023-07" db="EMBL/GenBank/DDBJ databases">
        <title>30 novel species of actinomycetes from the DSMZ collection.</title>
        <authorList>
            <person name="Nouioui I."/>
        </authorList>
    </citation>
    <scope>NUCLEOTIDE SEQUENCE [LARGE SCALE GENOMIC DNA]</scope>
    <source>
        <strain evidence="5">DSM 46792</strain>
    </source>
</reference>
<feature type="compositionally biased region" description="Basic and acidic residues" evidence="2">
    <location>
        <begin position="63"/>
        <end position="75"/>
    </location>
</feature>
<protein>
    <submittedName>
        <fullName evidence="4">Serine dehydratase beta chain</fullName>
    </submittedName>
</protein>
<feature type="compositionally biased region" description="Low complexity" evidence="2">
    <location>
        <begin position="86"/>
        <end position="96"/>
    </location>
</feature>
<sequence>MDCRRPPRQVLPGHPNGMVFTAVGPEGRMVRQRTYFSVGGGFVIDADELRADVAAPVRGVRPRRSDGRTDGDRRRTATQLRRGPWRSRSGGSRWCP</sequence>
<evidence type="ECO:0000313" key="4">
    <source>
        <dbReference type="EMBL" id="MDT0278019.1"/>
    </source>
</evidence>
<dbReference type="Proteomes" id="UP001183222">
    <property type="component" value="Unassembled WGS sequence"/>
</dbReference>
<comment type="caution">
    <text evidence="4">The sequence shown here is derived from an EMBL/GenBank/DDBJ whole genome shotgun (WGS) entry which is preliminary data.</text>
</comment>
<proteinExistence type="predicted"/>
<dbReference type="InterPro" id="IPR029009">
    <property type="entry name" value="ASB_dom_sf"/>
</dbReference>
<dbReference type="Gene3D" id="3.30.1330.90">
    <property type="entry name" value="D-3-phosphoglycerate dehydrogenase, domain 3"/>
    <property type="match status" value="1"/>
</dbReference>
<feature type="region of interest" description="Disordered" evidence="2">
    <location>
        <begin position="58"/>
        <end position="96"/>
    </location>
</feature>
<feature type="domain" description="Serine dehydratase beta chain" evidence="3">
    <location>
        <begin position="8"/>
        <end position="47"/>
    </location>
</feature>
<gene>
    <name evidence="4" type="ORF">RM425_19135</name>
</gene>
<name>A0ABU2KCU8_9ACTN</name>
<dbReference type="Pfam" id="PF03315">
    <property type="entry name" value="SDH_beta"/>
    <property type="match status" value="1"/>
</dbReference>
<dbReference type="SUPFAM" id="SSF143548">
    <property type="entry name" value="Serine metabolism enzymes domain"/>
    <property type="match status" value="1"/>
</dbReference>
<keyword evidence="5" id="KW-1185">Reference proteome</keyword>